<dbReference type="Proteomes" id="UP001558713">
    <property type="component" value="Unassembled WGS sequence"/>
</dbReference>
<dbReference type="FunFam" id="3.10.20.90:FF:000341">
    <property type="entry name" value="Ubiquitin-like superfamily protein"/>
    <property type="match status" value="1"/>
</dbReference>
<evidence type="ECO:0000256" key="1">
    <source>
        <dbReference type="SAM" id="MobiDB-lite"/>
    </source>
</evidence>
<dbReference type="SMART" id="SM00213">
    <property type="entry name" value="UBQ"/>
    <property type="match status" value="1"/>
</dbReference>
<evidence type="ECO:0000259" key="2">
    <source>
        <dbReference type="PROSITE" id="PS50053"/>
    </source>
</evidence>
<accession>A0ABD0Z0U8</accession>
<feature type="compositionally biased region" description="Polar residues" evidence="1">
    <location>
        <begin position="76"/>
        <end position="97"/>
    </location>
</feature>
<dbReference type="PANTHER" id="PTHR10621">
    <property type="entry name" value="UV EXCISION REPAIR PROTEIN RAD23"/>
    <property type="match status" value="1"/>
</dbReference>
<protein>
    <submittedName>
        <fullName evidence="3">Ubiquitin domain-containing protein 7SL RNA1</fullName>
    </submittedName>
</protein>
<dbReference type="PROSITE" id="PS50053">
    <property type="entry name" value="UBIQUITIN_2"/>
    <property type="match status" value="1"/>
</dbReference>
<organism evidence="3 4">
    <name type="scientific">Cardamine amara subsp. amara</name>
    <dbReference type="NCBI Taxonomy" id="228776"/>
    <lineage>
        <taxon>Eukaryota</taxon>
        <taxon>Viridiplantae</taxon>
        <taxon>Streptophyta</taxon>
        <taxon>Embryophyta</taxon>
        <taxon>Tracheophyta</taxon>
        <taxon>Spermatophyta</taxon>
        <taxon>Magnoliopsida</taxon>
        <taxon>eudicotyledons</taxon>
        <taxon>Gunneridae</taxon>
        <taxon>Pentapetalae</taxon>
        <taxon>rosids</taxon>
        <taxon>malvids</taxon>
        <taxon>Brassicales</taxon>
        <taxon>Brassicaceae</taxon>
        <taxon>Cardamineae</taxon>
        <taxon>Cardamine</taxon>
    </lineage>
</organism>
<proteinExistence type="predicted"/>
<feature type="domain" description="Ubiquitin-like" evidence="2">
    <location>
        <begin position="1"/>
        <end position="74"/>
    </location>
</feature>
<evidence type="ECO:0000313" key="4">
    <source>
        <dbReference type="Proteomes" id="UP001558713"/>
    </source>
</evidence>
<name>A0ABD0Z0U8_CARAN</name>
<reference evidence="3 4" key="1">
    <citation type="submission" date="2024-04" db="EMBL/GenBank/DDBJ databases">
        <title>Genome assembly C_amara_ONT_v2.</title>
        <authorList>
            <person name="Yant L."/>
            <person name="Moore C."/>
            <person name="Slenker M."/>
        </authorList>
    </citation>
    <scope>NUCLEOTIDE SEQUENCE [LARGE SCALE GENOMIC DNA]</scope>
    <source>
        <tissue evidence="3">Leaf</tissue>
    </source>
</reference>
<dbReference type="InterPro" id="IPR029071">
    <property type="entry name" value="Ubiquitin-like_domsf"/>
</dbReference>
<dbReference type="PANTHER" id="PTHR10621:SF38">
    <property type="entry name" value="UBIQUITIN DOMAIN-CONTAINING PROTEIN 7SL RNA1-RELATED"/>
    <property type="match status" value="1"/>
</dbReference>
<dbReference type="Pfam" id="PF00240">
    <property type="entry name" value="ubiquitin"/>
    <property type="match status" value="1"/>
</dbReference>
<feature type="region of interest" description="Disordered" evidence="1">
    <location>
        <begin position="75"/>
        <end position="97"/>
    </location>
</feature>
<dbReference type="EMBL" id="JBANAX010000926">
    <property type="protein sequence ID" value="KAL1188327.1"/>
    <property type="molecule type" value="Genomic_DNA"/>
</dbReference>
<keyword evidence="4" id="KW-1185">Reference proteome</keyword>
<gene>
    <name evidence="3" type="ORF">V5N11_031704</name>
</gene>
<evidence type="ECO:0000313" key="3">
    <source>
        <dbReference type="EMBL" id="KAL1188327.1"/>
    </source>
</evidence>
<comment type="caution">
    <text evidence="3">The sequence shown here is derived from an EMBL/GenBank/DDBJ whole genome shotgun (WGS) entry which is preliminary data.</text>
</comment>
<dbReference type="Gene3D" id="3.10.20.90">
    <property type="entry name" value="Phosphatidylinositol 3-kinase Catalytic Subunit, Chain A, domain 1"/>
    <property type="match status" value="1"/>
</dbReference>
<dbReference type="SUPFAM" id="SSF54236">
    <property type="entry name" value="Ubiquitin-like"/>
    <property type="match status" value="1"/>
</dbReference>
<dbReference type="InterPro" id="IPR000626">
    <property type="entry name" value="Ubiquitin-like_dom"/>
</dbReference>
<dbReference type="AlphaFoldDB" id="A0ABD0Z0U8"/>
<sequence length="97" mass="10978">MKLFFGEILSGSSFEIEVDKSDTLLLVKQKIEKSQNIPVSKQFLAVNGVVILRDDLNVEQCQIVQESRLQVFISPEQKNPNHNNDQVIQTSSTVQFS</sequence>